<dbReference type="InterPro" id="IPR038933">
    <property type="entry name" value="Ovate"/>
</dbReference>
<dbReference type="InterPro" id="IPR006458">
    <property type="entry name" value="Ovate_C"/>
</dbReference>
<keyword evidence="4 6" id="KW-0804">Transcription</keyword>
<evidence type="ECO:0000256" key="5">
    <source>
        <dbReference type="ARBA" id="ARBA00023242"/>
    </source>
</evidence>
<evidence type="ECO:0000256" key="3">
    <source>
        <dbReference type="ARBA" id="ARBA00023015"/>
    </source>
</evidence>
<proteinExistence type="predicted"/>
<reference evidence="9" key="1">
    <citation type="submission" date="2024-03" db="EMBL/GenBank/DDBJ databases">
        <title>WGS assembly of Saponaria officinalis var. Norfolk2.</title>
        <authorList>
            <person name="Jenkins J."/>
            <person name="Shu S."/>
            <person name="Grimwood J."/>
            <person name="Barry K."/>
            <person name="Goodstein D."/>
            <person name="Schmutz J."/>
            <person name="Leebens-Mack J."/>
            <person name="Osbourn A."/>
        </authorList>
    </citation>
    <scope>NUCLEOTIDE SEQUENCE [LARGE SCALE GENOMIC DNA]</scope>
    <source>
        <strain evidence="9">JIC</strain>
    </source>
</reference>
<dbReference type="EMBL" id="JBDFQZ010000014">
    <property type="protein sequence ID" value="KAK9666208.1"/>
    <property type="molecule type" value="Genomic_DNA"/>
</dbReference>
<keyword evidence="10" id="KW-1185">Reference proteome</keyword>
<name>A0AAW1GTM9_SAPOF</name>
<dbReference type="Proteomes" id="UP001443914">
    <property type="component" value="Unassembled WGS sequence"/>
</dbReference>
<evidence type="ECO:0000313" key="9">
    <source>
        <dbReference type="EMBL" id="KAK9666208.1"/>
    </source>
</evidence>
<feature type="domain" description="OVATE" evidence="8">
    <location>
        <begin position="187"/>
        <end position="250"/>
    </location>
</feature>
<dbReference type="GO" id="GO:0045892">
    <property type="term" value="P:negative regulation of DNA-templated transcription"/>
    <property type="evidence" value="ECO:0007669"/>
    <property type="project" value="UniProtKB-UniRule"/>
</dbReference>
<keyword evidence="5 6" id="KW-0539">Nucleus</keyword>
<dbReference type="NCBIfam" id="TIGR01568">
    <property type="entry name" value="A_thal_3678"/>
    <property type="match status" value="1"/>
</dbReference>
<dbReference type="GO" id="GO:0005634">
    <property type="term" value="C:nucleus"/>
    <property type="evidence" value="ECO:0007669"/>
    <property type="project" value="UniProtKB-SubCell"/>
</dbReference>
<comment type="function">
    <text evidence="6">Transcriptional repressor that regulates multiple aspects of plant growth and development.</text>
</comment>
<gene>
    <name evidence="9" type="ORF">RND81_14G168400</name>
</gene>
<sequence>MPKNMQQSLQNYISHMKKQVPRPQLSRLRSLGSTTSKMLAICKHPKSLSFNIERDGRHKEHNDNQLERDEAATLEDIDKFLVENFKSLYGKDHEFEHAEEKEEDDKKSTNSYESESSGIIFDSPRFFGPSPDRTYGSHRFLTSSNSSGSLFEETRSMSKINMTTPRDRGHAKDDKGLILGVEDCVAVLTVTSNPYEDFRKSMEGVLDQRIHDNQTVDWDYMEELLFCYLRLNKKKQHTFILGAFVDLVVALRQN</sequence>
<dbReference type="AlphaFoldDB" id="A0AAW1GTM9"/>
<dbReference type="PROSITE" id="PS51754">
    <property type="entry name" value="OVATE"/>
    <property type="match status" value="1"/>
</dbReference>
<organism evidence="9 10">
    <name type="scientific">Saponaria officinalis</name>
    <name type="common">Common soapwort</name>
    <name type="synonym">Lychnis saponaria</name>
    <dbReference type="NCBI Taxonomy" id="3572"/>
    <lineage>
        <taxon>Eukaryota</taxon>
        <taxon>Viridiplantae</taxon>
        <taxon>Streptophyta</taxon>
        <taxon>Embryophyta</taxon>
        <taxon>Tracheophyta</taxon>
        <taxon>Spermatophyta</taxon>
        <taxon>Magnoliopsida</taxon>
        <taxon>eudicotyledons</taxon>
        <taxon>Gunneridae</taxon>
        <taxon>Pentapetalae</taxon>
        <taxon>Caryophyllales</taxon>
        <taxon>Caryophyllaceae</taxon>
        <taxon>Caryophylleae</taxon>
        <taxon>Saponaria</taxon>
    </lineage>
</organism>
<evidence type="ECO:0000256" key="6">
    <source>
        <dbReference type="RuleBase" id="RU367028"/>
    </source>
</evidence>
<protein>
    <recommendedName>
        <fullName evidence="6">Transcription repressor</fullName>
    </recommendedName>
    <alternativeName>
        <fullName evidence="6">Ovate family protein</fullName>
    </alternativeName>
</protein>
<dbReference type="PANTHER" id="PTHR33057:SF117">
    <property type="entry name" value="TRANSCRIPTION REPRESSOR OFP14"/>
    <property type="match status" value="1"/>
</dbReference>
<dbReference type="Pfam" id="PF04844">
    <property type="entry name" value="Ovate"/>
    <property type="match status" value="1"/>
</dbReference>
<dbReference type="PANTHER" id="PTHR33057">
    <property type="entry name" value="TRANSCRIPTION REPRESSOR OFP7-RELATED"/>
    <property type="match status" value="1"/>
</dbReference>
<comment type="caution">
    <text evidence="9">The sequence shown here is derived from an EMBL/GenBank/DDBJ whole genome shotgun (WGS) entry which is preliminary data.</text>
</comment>
<feature type="region of interest" description="Disordered" evidence="7">
    <location>
        <begin position="93"/>
        <end position="116"/>
    </location>
</feature>
<evidence type="ECO:0000256" key="2">
    <source>
        <dbReference type="ARBA" id="ARBA00022491"/>
    </source>
</evidence>
<evidence type="ECO:0000256" key="1">
    <source>
        <dbReference type="ARBA" id="ARBA00004123"/>
    </source>
</evidence>
<evidence type="ECO:0000259" key="8">
    <source>
        <dbReference type="PROSITE" id="PS51754"/>
    </source>
</evidence>
<evidence type="ECO:0000313" key="10">
    <source>
        <dbReference type="Proteomes" id="UP001443914"/>
    </source>
</evidence>
<evidence type="ECO:0000256" key="7">
    <source>
        <dbReference type="SAM" id="MobiDB-lite"/>
    </source>
</evidence>
<feature type="compositionally biased region" description="Basic and acidic residues" evidence="7">
    <location>
        <begin position="93"/>
        <end position="108"/>
    </location>
</feature>
<keyword evidence="2 6" id="KW-0678">Repressor</keyword>
<keyword evidence="3 6" id="KW-0805">Transcription regulation</keyword>
<evidence type="ECO:0000256" key="4">
    <source>
        <dbReference type="ARBA" id="ARBA00023163"/>
    </source>
</evidence>
<accession>A0AAW1GTM9</accession>
<comment type="subcellular location">
    <subcellularLocation>
        <location evidence="1 6">Nucleus</location>
    </subcellularLocation>
</comment>